<dbReference type="EMBL" id="CP003879">
    <property type="protein sequence ID" value="AFU68922.1"/>
    <property type="molecule type" value="Genomic_DNA"/>
</dbReference>
<dbReference type="SUPFAM" id="SSF81606">
    <property type="entry name" value="PP2C-like"/>
    <property type="match status" value="1"/>
</dbReference>
<dbReference type="eggNOG" id="COG0631">
    <property type="taxonomic scope" value="Bacteria"/>
</dbReference>
<keyword evidence="2" id="KW-1185">Reference proteome</keyword>
<dbReference type="HOGENOM" id="CLU_2619465_0_0_10"/>
<protein>
    <recommendedName>
        <fullName evidence="3">PPM-type phosphatase domain-containing protein</fullName>
    </recommendedName>
</protein>
<dbReference type="KEGG" id="ptq:P700755_002131"/>
<evidence type="ECO:0000313" key="1">
    <source>
        <dbReference type="EMBL" id="AFU68922.1"/>
    </source>
</evidence>
<reference evidence="1" key="1">
    <citation type="submission" date="2006-03" db="EMBL/GenBank/DDBJ databases">
        <authorList>
            <person name="Bowman J."/>
            <person name="Ferriera S."/>
            <person name="Johnson J."/>
            <person name="Kravitz S."/>
            <person name="Halpern A."/>
            <person name="Remington K."/>
            <person name="Beeson K."/>
            <person name="Tran B."/>
            <person name="Rogers Y.-H."/>
            <person name="Friedman R."/>
            <person name="Venter J.C."/>
        </authorList>
    </citation>
    <scope>NUCLEOTIDE SEQUENCE [LARGE SCALE GENOMIC DNA]</scope>
    <source>
        <strain evidence="1">ATCC 700755</strain>
    </source>
</reference>
<dbReference type="Gene3D" id="3.60.40.10">
    <property type="entry name" value="PPM-type phosphatase domain"/>
    <property type="match status" value="1"/>
</dbReference>
<evidence type="ECO:0000313" key="2">
    <source>
        <dbReference type="Proteomes" id="UP000008514"/>
    </source>
</evidence>
<evidence type="ECO:0008006" key="3">
    <source>
        <dbReference type="Google" id="ProtNLM"/>
    </source>
</evidence>
<name>K4IED5_PSYTT</name>
<sequence>MKSTFVAVVLDKENSKMYYTSIGDSRLYSITNPETTLLTQDQIKAVIRRKQDGPPIIQGGIIVIAKGYKCNWSKTFTF</sequence>
<gene>
    <name evidence="1" type="ordered locus">P700755_002131</name>
</gene>
<dbReference type="InterPro" id="IPR036457">
    <property type="entry name" value="PPM-type-like_dom_sf"/>
</dbReference>
<accession>K4IED5</accession>
<proteinExistence type="predicted"/>
<organism evidence="1 2">
    <name type="scientific">Psychroflexus torquis (strain ATCC 700755 / CIP 106069 / ACAM 623)</name>
    <dbReference type="NCBI Taxonomy" id="313595"/>
    <lineage>
        <taxon>Bacteria</taxon>
        <taxon>Pseudomonadati</taxon>
        <taxon>Bacteroidota</taxon>
        <taxon>Flavobacteriia</taxon>
        <taxon>Flavobacteriales</taxon>
        <taxon>Flavobacteriaceae</taxon>
        <taxon>Psychroflexus</taxon>
    </lineage>
</organism>
<dbReference type="OrthoDB" id="9801841at2"/>
<reference evidence="1" key="2">
    <citation type="submission" date="2012-09" db="EMBL/GenBank/DDBJ databases">
        <title>The complete sequence of Psychroflexus torquis an extreme psychrophile from sea-ice that is stimulated by light.</title>
        <authorList>
            <person name="Feng S."/>
            <person name="Powell S.M."/>
            <person name="Bowman J.P."/>
        </authorList>
    </citation>
    <scope>NUCLEOTIDE SEQUENCE [LARGE SCALE GENOMIC DNA]</scope>
    <source>
        <strain evidence="1">ATCC 700755</strain>
    </source>
</reference>
<dbReference type="Proteomes" id="UP000008514">
    <property type="component" value="Chromosome"/>
</dbReference>
<dbReference type="AlphaFoldDB" id="K4IED5"/>